<evidence type="ECO:0000256" key="2">
    <source>
        <dbReference type="ARBA" id="ARBA00031870"/>
    </source>
</evidence>
<dbReference type="Pfam" id="PF00849">
    <property type="entry name" value="PseudoU_synth_2"/>
    <property type="match status" value="1"/>
</dbReference>
<reference evidence="5 6" key="1">
    <citation type="journal article" date="2017" name="PLoS ONE">
        <title>Development of a real-time PCR for detection of Staphylococcus pseudintermedius using a novel automated comparison of whole-genome sequences.</title>
        <authorList>
            <person name="Verstappen K.M."/>
            <person name="Huijbregts L."/>
            <person name="Spaninks M."/>
            <person name="Wagenaar J.A."/>
            <person name="Fluit A.C."/>
            <person name="Duim B."/>
        </authorList>
    </citation>
    <scope>NUCLEOTIDE SEQUENCE [LARGE SCALE GENOMIC DNA]</scope>
    <source>
        <strain evidence="5 6">215070706401-1</strain>
    </source>
</reference>
<dbReference type="Proteomes" id="UP000218335">
    <property type="component" value="Unassembled WGS sequence"/>
</dbReference>
<dbReference type="Gene3D" id="3.30.2350.10">
    <property type="entry name" value="Pseudouridine synthase"/>
    <property type="match status" value="1"/>
</dbReference>
<accession>A0A2A4GYX1</accession>
<dbReference type="RefSeq" id="WP_096592164.1">
    <property type="nucleotide sequence ID" value="NZ_JAPSWH010000031.1"/>
</dbReference>
<dbReference type="InterPro" id="IPR050188">
    <property type="entry name" value="RluA_PseudoU_synthase"/>
</dbReference>
<dbReference type="InterPro" id="IPR020103">
    <property type="entry name" value="PsdUridine_synth_cat_dom_sf"/>
</dbReference>
<gene>
    <name evidence="5" type="ORF">B5C08_03855</name>
</gene>
<comment type="catalytic activity">
    <reaction evidence="1">
        <text>a uridine in RNA = a pseudouridine in RNA</text>
        <dbReference type="Rhea" id="RHEA:48348"/>
        <dbReference type="Rhea" id="RHEA-COMP:12068"/>
        <dbReference type="Rhea" id="RHEA-COMP:12069"/>
        <dbReference type="ChEBI" id="CHEBI:65314"/>
        <dbReference type="ChEBI" id="CHEBI:65315"/>
    </reaction>
</comment>
<comment type="caution">
    <text evidence="5">The sequence shown here is derived from an EMBL/GenBank/DDBJ whole genome shotgun (WGS) entry which is preliminary data.</text>
</comment>
<proteinExistence type="predicted"/>
<dbReference type="CDD" id="cd02869">
    <property type="entry name" value="PseudoU_synth_RluA_like"/>
    <property type="match status" value="1"/>
</dbReference>
<evidence type="ECO:0000313" key="5">
    <source>
        <dbReference type="EMBL" id="PCF56073.1"/>
    </source>
</evidence>
<sequence length="284" mass="32816">MIFKYHVTESTTLKTFLYEQQFSKKTLSAIKQDGALLVNGTARTVRYSLQVGDILEVHLPTELPSPYLEPYDAPLNILYEDTWLLIVAKPSHQNTAPSREHPHESLVEQALAHMQKRGERGIPHIVTRLDRNTMGIVIIAKSRHMHHLMNQCDIEKYYECICEGVLTTQGEIDQPIARASDSIINRIVSEKGKRARTIYWPLKNFKTYTWCRVKLETGRTHQIRVHFQWLGAPLVGDTLYGQAHHTYQTQLLKCAEVRFVHPLTQEQLIIKSEQPHFEQLLTTL</sequence>
<evidence type="ECO:0000313" key="6">
    <source>
        <dbReference type="Proteomes" id="UP000218335"/>
    </source>
</evidence>
<dbReference type="GO" id="GO:0140098">
    <property type="term" value="F:catalytic activity, acting on RNA"/>
    <property type="evidence" value="ECO:0007669"/>
    <property type="project" value="UniProtKB-ARBA"/>
</dbReference>
<protein>
    <recommendedName>
        <fullName evidence="2">RNA pseudouridylate synthase</fullName>
    </recommendedName>
    <alternativeName>
        <fullName evidence="3">RNA-uridine isomerase</fullName>
    </alternativeName>
</protein>
<dbReference type="PANTHER" id="PTHR21600">
    <property type="entry name" value="MITOCHONDRIAL RNA PSEUDOURIDINE SYNTHASE"/>
    <property type="match status" value="1"/>
</dbReference>
<dbReference type="EMBL" id="MWUU01000004">
    <property type="protein sequence ID" value="PCF56073.1"/>
    <property type="molecule type" value="Genomic_DNA"/>
</dbReference>
<dbReference type="InterPro" id="IPR006145">
    <property type="entry name" value="PsdUridine_synth_RsuA/RluA"/>
</dbReference>
<evidence type="ECO:0000256" key="1">
    <source>
        <dbReference type="ARBA" id="ARBA00000073"/>
    </source>
</evidence>
<name>A0A2A4GYX1_9STAP</name>
<organism evidence="5 6">
    <name type="scientific">Staphylococcus delphini</name>
    <dbReference type="NCBI Taxonomy" id="53344"/>
    <lineage>
        <taxon>Bacteria</taxon>
        <taxon>Bacillati</taxon>
        <taxon>Bacillota</taxon>
        <taxon>Bacilli</taxon>
        <taxon>Bacillales</taxon>
        <taxon>Staphylococcaceae</taxon>
        <taxon>Staphylococcus</taxon>
        <taxon>Staphylococcus intermedius group</taxon>
    </lineage>
</organism>
<dbReference type="GO" id="GO:0000455">
    <property type="term" value="P:enzyme-directed rRNA pseudouridine synthesis"/>
    <property type="evidence" value="ECO:0007669"/>
    <property type="project" value="TreeGrafter"/>
</dbReference>
<dbReference type="PANTHER" id="PTHR21600:SF35">
    <property type="entry name" value="PSEUDOURIDINE SYNTHASE"/>
    <property type="match status" value="1"/>
</dbReference>
<evidence type="ECO:0000259" key="4">
    <source>
        <dbReference type="Pfam" id="PF00849"/>
    </source>
</evidence>
<dbReference type="AlphaFoldDB" id="A0A2A4GYX1"/>
<dbReference type="SUPFAM" id="SSF55120">
    <property type="entry name" value="Pseudouridine synthase"/>
    <property type="match status" value="1"/>
</dbReference>
<evidence type="ECO:0000256" key="3">
    <source>
        <dbReference type="ARBA" id="ARBA00033164"/>
    </source>
</evidence>
<dbReference type="GO" id="GO:0009982">
    <property type="term" value="F:pseudouridine synthase activity"/>
    <property type="evidence" value="ECO:0007669"/>
    <property type="project" value="InterPro"/>
</dbReference>
<feature type="domain" description="Pseudouridine synthase RsuA/RluA-like" evidence="4">
    <location>
        <begin position="84"/>
        <end position="228"/>
    </location>
</feature>
<dbReference type="GO" id="GO:0003723">
    <property type="term" value="F:RNA binding"/>
    <property type="evidence" value="ECO:0007669"/>
    <property type="project" value="InterPro"/>
</dbReference>